<dbReference type="CDD" id="cd06423">
    <property type="entry name" value="CESA_like"/>
    <property type="match status" value="1"/>
</dbReference>
<protein>
    <submittedName>
        <fullName evidence="6">Putative glycosyltransferase, exosortase G system-associated</fullName>
    </submittedName>
</protein>
<feature type="transmembrane region" description="Helical" evidence="4">
    <location>
        <begin position="12"/>
        <end position="38"/>
    </location>
</feature>
<dbReference type="SUPFAM" id="SSF53448">
    <property type="entry name" value="Nucleotide-diphospho-sugar transferases"/>
    <property type="match status" value="1"/>
</dbReference>
<comment type="caution">
    <text evidence="6">The sequence shown here is derived from an EMBL/GenBank/DDBJ whole genome shotgun (WGS) entry which is preliminary data.</text>
</comment>
<evidence type="ECO:0000313" key="7">
    <source>
        <dbReference type="Proteomes" id="UP000615234"/>
    </source>
</evidence>
<organism evidence="6 7">
    <name type="scientific">Coprococcus hominis</name>
    <name type="common">ex Liu et al. 2022</name>
    <dbReference type="NCBI Taxonomy" id="2763039"/>
    <lineage>
        <taxon>Bacteria</taxon>
        <taxon>Bacillati</taxon>
        <taxon>Bacillota</taxon>
        <taxon>Clostridia</taxon>
        <taxon>Lachnospirales</taxon>
        <taxon>Lachnospiraceae</taxon>
        <taxon>Coprococcus</taxon>
    </lineage>
</organism>
<dbReference type="Proteomes" id="UP000615234">
    <property type="component" value="Unassembled WGS sequence"/>
</dbReference>
<dbReference type="EMBL" id="JACOOX010000003">
    <property type="protein sequence ID" value="MBC5662270.1"/>
    <property type="molecule type" value="Genomic_DNA"/>
</dbReference>
<dbReference type="Gene3D" id="3.90.550.10">
    <property type="entry name" value="Spore Coat Polysaccharide Biosynthesis Protein SpsA, Chain A"/>
    <property type="match status" value="1"/>
</dbReference>
<dbReference type="InterPro" id="IPR001173">
    <property type="entry name" value="Glyco_trans_2-like"/>
</dbReference>
<evidence type="ECO:0000259" key="5">
    <source>
        <dbReference type="Pfam" id="PF00535"/>
    </source>
</evidence>
<keyword evidence="7" id="KW-1185">Reference proteome</keyword>
<evidence type="ECO:0000256" key="1">
    <source>
        <dbReference type="ARBA" id="ARBA00006739"/>
    </source>
</evidence>
<feature type="transmembrane region" description="Helical" evidence="4">
    <location>
        <begin position="317"/>
        <end position="341"/>
    </location>
</feature>
<feature type="transmembrane region" description="Helical" evidence="4">
    <location>
        <begin position="347"/>
        <end position="374"/>
    </location>
</feature>
<evidence type="ECO:0000256" key="4">
    <source>
        <dbReference type="SAM" id="Phobius"/>
    </source>
</evidence>
<keyword evidence="4" id="KW-0472">Membrane</keyword>
<accession>A0A8I0ANV4</accession>
<dbReference type="GO" id="GO:0016757">
    <property type="term" value="F:glycosyltransferase activity"/>
    <property type="evidence" value="ECO:0007669"/>
    <property type="project" value="UniProtKB-KW"/>
</dbReference>
<keyword evidence="4" id="KW-0812">Transmembrane</keyword>
<dbReference type="InterPro" id="IPR029044">
    <property type="entry name" value="Nucleotide-diphossugar_trans"/>
</dbReference>
<evidence type="ECO:0000313" key="6">
    <source>
        <dbReference type="EMBL" id="MBC5662270.1"/>
    </source>
</evidence>
<comment type="similarity">
    <text evidence="1">Belongs to the glycosyltransferase 2 family.</text>
</comment>
<dbReference type="RefSeq" id="WP_186847485.1">
    <property type="nucleotide sequence ID" value="NZ_JACOOX010000003.1"/>
</dbReference>
<dbReference type="PANTHER" id="PTHR43630">
    <property type="entry name" value="POLY-BETA-1,6-N-ACETYL-D-GLUCOSAMINE SYNTHASE"/>
    <property type="match status" value="1"/>
</dbReference>
<dbReference type="AlphaFoldDB" id="A0A8I0ANV4"/>
<gene>
    <name evidence="6" type="ORF">H8S09_05080</name>
</gene>
<dbReference type="Pfam" id="PF00535">
    <property type="entry name" value="Glycos_transf_2"/>
    <property type="match status" value="1"/>
</dbReference>
<proteinExistence type="inferred from homology"/>
<reference evidence="6 7" key="1">
    <citation type="submission" date="2020-08" db="EMBL/GenBank/DDBJ databases">
        <title>Genome public.</title>
        <authorList>
            <person name="Liu C."/>
            <person name="Sun Q."/>
        </authorList>
    </citation>
    <scope>NUCLEOTIDE SEQUENCE [LARGE SCALE GENOMIC DNA]</scope>
    <source>
        <strain evidence="6 7">NSJ-10</strain>
    </source>
</reference>
<keyword evidence="2" id="KW-0328">Glycosyltransferase</keyword>
<feature type="domain" description="Glycosyltransferase 2-like" evidence="5">
    <location>
        <begin position="57"/>
        <end position="232"/>
    </location>
</feature>
<keyword evidence="3 6" id="KW-0808">Transferase</keyword>
<dbReference type="NCBIfam" id="TIGR03111">
    <property type="entry name" value="glyc2_xrt_Gpos1"/>
    <property type="match status" value="1"/>
</dbReference>
<keyword evidence="4" id="KW-1133">Transmembrane helix</keyword>
<sequence>MTAIKNMLMSSVIFWVAWIVIPLIMEVIPTVGNFIILLKRRIMKKKYKPLSHYPEVSLIVPVYNSAETLYACVQSIYQSNYPKDKIFVLLVNNMSKDNSFEIYSKCQKDFPNLSINWMNSKQGKSKALNLALFNCQGKYIIHIDSDGMLEPDAIRNIVTMFENEPEVHSLTGTVLTNPELIDQTNRCALRLLQKMEFGEYCQAFLSGRNFQSELNSIFTLSGAFSAFRKSAIMKTQLYNTDTLCEDTHVTFQVRFQMKKRVALCPNAIFFVDPIESLNKLYVQRQRWQSGELEVLHMFRKDKMNIGRSFFKDFVMRILVYDHTFAFPRMIWYFAIICLAFINYPMKLIVTSLVFLFFLYSMANFLLYICIILFLKDFPYLRKYYARKWYLIFLLPLFNFIVFWFRFAGIINSTRKTRTWRTRDLHEEWNDFKQVVMHDFAGAHRVLEKIRDEVNTSE</sequence>
<evidence type="ECO:0000256" key="3">
    <source>
        <dbReference type="ARBA" id="ARBA00022679"/>
    </source>
</evidence>
<name>A0A8I0ANV4_9FIRM</name>
<dbReference type="InterPro" id="IPR017542">
    <property type="entry name" value="XrtG-assoc_glycosyltfrase"/>
</dbReference>
<evidence type="ECO:0000256" key="2">
    <source>
        <dbReference type="ARBA" id="ARBA00022676"/>
    </source>
</evidence>
<feature type="transmembrane region" description="Helical" evidence="4">
    <location>
        <begin position="386"/>
        <end position="406"/>
    </location>
</feature>
<dbReference type="PANTHER" id="PTHR43630:SF1">
    <property type="entry name" value="POLY-BETA-1,6-N-ACETYL-D-GLUCOSAMINE SYNTHASE"/>
    <property type="match status" value="1"/>
</dbReference>